<evidence type="ECO:0000256" key="1">
    <source>
        <dbReference type="ARBA" id="ARBA00000681"/>
    </source>
</evidence>
<dbReference type="InterPro" id="IPR003305">
    <property type="entry name" value="CenC_carb-bd"/>
</dbReference>
<dbReference type="GO" id="GO:0031176">
    <property type="term" value="F:endo-1,4-beta-xylanase activity"/>
    <property type="evidence" value="ECO:0007669"/>
    <property type="project" value="UniProtKB-EC"/>
</dbReference>
<evidence type="ECO:0000256" key="9">
    <source>
        <dbReference type="ARBA" id="ARBA00023295"/>
    </source>
</evidence>
<dbReference type="GO" id="GO:0045493">
    <property type="term" value="P:xylan catabolic process"/>
    <property type="evidence" value="ECO:0007669"/>
    <property type="project" value="UniProtKB-KW"/>
</dbReference>
<protein>
    <recommendedName>
        <fullName evidence="3">endo-1,4-beta-xylanase</fullName>
        <ecNumber evidence="3">3.2.1.8</ecNumber>
    </recommendedName>
</protein>
<evidence type="ECO:0000256" key="5">
    <source>
        <dbReference type="ARBA" id="ARBA00022729"/>
    </source>
</evidence>
<evidence type="ECO:0000256" key="4">
    <source>
        <dbReference type="ARBA" id="ARBA00022651"/>
    </source>
</evidence>
<keyword evidence="4" id="KW-0858">Xylan degradation</keyword>
<feature type="domain" description="GH10" evidence="11">
    <location>
        <begin position="273"/>
        <end position="560"/>
    </location>
</feature>
<dbReference type="RefSeq" id="WP_307260874.1">
    <property type="nucleotide sequence ID" value="NZ_JAUSVL010000001.1"/>
</dbReference>
<dbReference type="EC" id="3.2.1.8" evidence="3"/>
<keyword evidence="10" id="KW-0624">Polysaccharide degradation</keyword>
<dbReference type="EMBL" id="JAUSVL010000001">
    <property type="protein sequence ID" value="MDQ0289449.1"/>
    <property type="molecule type" value="Genomic_DNA"/>
</dbReference>
<dbReference type="Pfam" id="PF00331">
    <property type="entry name" value="Glyco_hydro_10"/>
    <property type="match status" value="1"/>
</dbReference>
<dbReference type="Gene3D" id="2.60.120.260">
    <property type="entry name" value="Galactose-binding domain-like"/>
    <property type="match status" value="1"/>
</dbReference>
<keyword evidence="5" id="KW-0732">Signal</keyword>
<dbReference type="Gene3D" id="3.20.20.80">
    <property type="entry name" value="Glycosidases"/>
    <property type="match status" value="1"/>
</dbReference>
<evidence type="ECO:0000256" key="2">
    <source>
        <dbReference type="ARBA" id="ARBA00007495"/>
    </source>
</evidence>
<dbReference type="SUPFAM" id="SSF49785">
    <property type="entry name" value="Galactose-binding domain-like"/>
    <property type="match status" value="1"/>
</dbReference>
<dbReference type="InterPro" id="IPR001000">
    <property type="entry name" value="GH10_dom"/>
</dbReference>
<comment type="caution">
    <text evidence="12">The sequence shown here is derived from an EMBL/GenBank/DDBJ whole genome shotgun (WGS) entry which is preliminary data.</text>
</comment>
<comment type="catalytic activity">
    <reaction evidence="1">
        <text>Endohydrolysis of (1-&gt;4)-beta-D-xylosidic linkages in xylans.</text>
        <dbReference type="EC" id="3.2.1.8"/>
    </reaction>
</comment>
<evidence type="ECO:0000256" key="10">
    <source>
        <dbReference type="ARBA" id="ARBA00023326"/>
    </source>
</evidence>
<keyword evidence="13" id="KW-1185">Reference proteome</keyword>
<dbReference type="Pfam" id="PF02018">
    <property type="entry name" value="CBM_4_9"/>
    <property type="match status" value="1"/>
</dbReference>
<evidence type="ECO:0000256" key="8">
    <source>
        <dbReference type="ARBA" id="ARBA00023277"/>
    </source>
</evidence>
<evidence type="ECO:0000313" key="12">
    <source>
        <dbReference type="EMBL" id="MDQ0289449.1"/>
    </source>
</evidence>
<name>A0AAE4AMM5_9BACT</name>
<proteinExistence type="inferred from homology"/>
<keyword evidence="8" id="KW-0119">Carbohydrate metabolism</keyword>
<keyword evidence="6" id="KW-0677">Repeat</keyword>
<evidence type="ECO:0000256" key="6">
    <source>
        <dbReference type="ARBA" id="ARBA00022737"/>
    </source>
</evidence>
<accession>A0AAE4AMM5</accession>
<dbReference type="Proteomes" id="UP001238163">
    <property type="component" value="Unassembled WGS sequence"/>
</dbReference>
<evidence type="ECO:0000259" key="11">
    <source>
        <dbReference type="PROSITE" id="PS51760"/>
    </source>
</evidence>
<dbReference type="AlphaFoldDB" id="A0AAE4AMM5"/>
<reference evidence="12" key="1">
    <citation type="submission" date="2023-07" db="EMBL/GenBank/DDBJ databases">
        <title>Genomic Encyclopedia of Type Strains, Phase IV (KMG-IV): sequencing the most valuable type-strain genomes for metagenomic binning, comparative biology and taxonomic classification.</title>
        <authorList>
            <person name="Goeker M."/>
        </authorList>
    </citation>
    <scope>NUCLEOTIDE SEQUENCE</scope>
    <source>
        <strain evidence="12">DSM 24202</strain>
    </source>
</reference>
<evidence type="ECO:0000256" key="3">
    <source>
        <dbReference type="ARBA" id="ARBA00012590"/>
    </source>
</evidence>
<gene>
    <name evidence="12" type="ORF">J3R75_001556</name>
</gene>
<evidence type="ECO:0000256" key="7">
    <source>
        <dbReference type="ARBA" id="ARBA00022801"/>
    </source>
</evidence>
<dbReference type="InterPro" id="IPR044846">
    <property type="entry name" value="GH10"/>
</dbReference>
<dbReference type="PANTHER" id="PTHR31490">
    <property type="entry name" value="GLYCOSYL HYDROLASE"/>
    <property type="match status" value="1"/>
</dbReference>
<evidence type="ECO:0000313" key="13">
    <source>
        <dbReference type="Proteomes" id="UP001238163"/>
    </source>
</evidence>
<dbReference type="SUPFAM" id="SSF51445">
    <property type="entry name" value="(Trans)glycosidases"/>
    <property type="match status" value="1"/>
</dbReference>
<sequence>MKINFGLVATLVMGFTLAVPALFAQEELPPLPTGQQLLRNAGFDDEAGGLALWSPRSGGLGTISVIKAKEEGEVNSLRIKVNQTSPRPWTMELLQKVETVVEKGSTVYVSFEYKITAGYSFNFYWQQEVSPWPKLLSLHVSSPVDSWHEVRMAVPVHQTFQPAQTAFSFHLAEQTGVLELRRLSAVMVPADVNPETLVTNATPVLGGDFYDKDWRGIQEARLAKVRQLPVTVSVQKGGKGLPGVSVSLRQTARPFRFGVEASMALLAPEVLAKPALAELARQIKEQQAELPKYREWIFQKSSLYQFITFYDGLIWRDSSVWGKDVDSALVAAARAAGLAVRGHALYVPAYHYAPVNCRNMDREALTNALVGHIRKLAEKHQAGVAEWSVLHGGIDYYEIYDYIGVDSMSRAFQIARKAAPEAKLMVSDIQSLTALSDVPLSDTIELVDWLNQGGTKVDGIVMGATLKRLDVGPQSMEKRLDQISGRLSLPIHIAGLSLNTDDEQRQADMLRDYLLLFFSHPAVASVSIAEQWAPALLNSNMAYVNADFTPRAAGAMLVKLLTEEWLTKADLVTGEDGTTALDAFVGSYELIAKVDGKDIKATIDIPALADRPAKATKVGPVTLNKTDSGIAVVINAD</sequence>
<dbReference type="PANTHER" id="PTHR31490:SF88">
    <property type="entry name" value="BETA-XYLANASE"/>
    <property type="match status" value="1"/>
</dbReference>
<dbReference type="PROSITE" id="PS51760">
    <property type="entry name" value="GH10_2"/>
    <property type="match status" value="1"/>
</dbReference>
<keyword evidence="7" id="KW-0378">Hydrolase</keyword>
<keyword evidence="9" id="KW-0326">Glycosidase</keyword>
<comment type="similarity">
    <text evidence="2">Belongs to the glycosyl hydrolase 10 (cellulase F) family.</text>
</comment>
<dbReference type="InterPro" id="IPR017853">
    <property type="entry name" value="GH"/>
</dbReference>
<dbReference type="InterPro" id="IPR008979">
    <property type="entry name" value="Galactose-bd-like_sf"/>
</dbReference>
<organism evidence="12 13">
    <name type="scientific">Oligosphaera ethanolica</name>
    <dbReference type="NCBI Taxonomy" id="760260"/>
    <lineage>
        <taxon>Bacteria</taxon>
        <taxon>Pseudomonadati</taxon>
        <taxon>Lentisphaerota</taxon>
        <taxon>Oligosphaeria</taxon>
        <taxon>Oligosphaerales</taxon>
        <taxon>Oligosphaeraceae</taxon>
        <taxon>Oligosphaera</taxon>
    </lineage>
</organism>